<evidence type="ECO:0000313" key="2">
    <source>
        <dbReference type="EMBL" id="MET3586951.1"/>
    </source>
</evidence>
<dbReference type="RefSeq" id="WP_247244779.1">
    <property type="nucleotide sequence ID" value="NZ_JALJRA010000011.1"/>
</dbReference>
<evidence type="ECO:0008006" key="4">
    <source>
        <dbReference type="Google" id="ProtNLM"/>
    </source>
</evidence>
<evidence type="ECO:0000313" key="3">
    <source>
        <dbReference type="Proteomes" id="UP001549031"/>
    </source>
</evidence>
<protein>
    <recommendedName>
        <fullName evidence="4">Phosphoglycerol transferase MdoB</fullName>
    </recommendedName>
</protein>
<proteinExistence type="predicted"/>
<feature type="transmembrane region" description="Helical" evidence="1">
    <location>
        <begin position="110"/>
        <end position="130"/>
    </location>
</feature>
<dbReference type="EMBL" id="JBEPLJ010000011">
    <property type="protein sequence ID" value="MET3586951.1"/>
    <property type="molecule type" value="Genomic_DNA"/>
</dbReference>
<feature type="transmembrane region" description="Helical" evidence="1">
    <location>
        <begin position="39"/>
        <end position="70"/>
    </location>
</feature>
<accession>A0ABV2H8V7</accession>
<reference evidence="2 3" key="1">
    <citation type="submission" date="2024-06" db="EMBL/GenBank/DDBJ databases">
        <title>Genomic Encyclopedia of Type Strains, Phase IV (KMG-IV): sequencing the most valuable type-strain genomes for metagenomic binning, comparative biology and taxonomic classification.</title>
        <authorList>
            <person name="Goeker M."/>
        </authorList>
    </citation>
    <scope>NUCLEOTIDE SEQUENCE [LARGE SCALE GENOMIC DNA]</scope>
    <source>
        <strain evidence="2 3">DSM 105042</strain>
    </source>
</reference>
<keyword evidence="1" id="KW-0472">Membrane</keyword>
<evidence type="ECO:0000256" key="1">
    <source>
        <dbReference type="SAM" id="Phobius"/>
    </source>
</evidence>
<comment type="caution">
    <text evidence="2">The sequence shown here is derived from an EMBL/GenBank/DDBJ whole genome shotgun (WGS) entry which is preliminary data.</text>
</comment>
<keyword evidence="1" id="KW-0812">Transmembrane</keyword>
<dbReference type="SUPFAM" id="SSF53649">
    <property type="entry name" value="Alkaline phosphatase-like"/>
    <property type="match status" value="1"/>
</dbReference>
<dbReference type="InterPro" id="IPR017850">
    <property type="entry name" value="Alkaline_phosphatase_core_sf"/>
</dbReference>
<gene>
    <name evidence="2" type="ORF">ABID21_003073</name>
</gene>
<organism evidence="2 3">
    <name type="scientific">Pseudorhizobium tarimense</name>
    <dbReference type="NCBI Taxonomy" id="1079109"/>
    <lineage>
        <taxon>Bacteria</taxon>
        <taxon>Pseudomonadati</taxon>
        <taxon>Pseudomonadota</taxon>
        <taxon>Alphaproteobacteria</taxon>
        <taxon>Hyphomicrobiales</taxon>
        <taxon>Rhizobiaceae</taxon>
        <taxon>Rhizobium/Agrobacterium group</taxon>
        <taxon>Pseudorhizobium</taxon>
    </lineage>
</organism>
<dbReference type="Proteomes" id="UP001549031">
    <property type="component" value="Unassembled WGS sequence"/>
</dbReference>
<dbReference type="Gene3D" id="3.40.720.10">
    <property type="entry name" value="Alkaline Phosphatase, subunit A"/>
    <property type="match status" value="1"/>
</dbReference>
<name>A0ABV2H8V7_9HYPH</name>
<keyword evidence="3" id="KW-1185">Reference proteome</keyword>
<keyword evidence="1" id="KW-1133">Transmembrane helix</keyword>
<feature type="transmembrane region" description="Helical" evidence="1">
    <location>
        <begin position="150"/>
        <end position="179"/>
    </location>
</feature>
<sequence>MTHLRIVTALLIAWIVLTLPSNPASLSSIAELQFPLELLLLAFGAVLLPGLAFSAFCIFAMLLIAIVLFLKLADIGTGAAFQRPFNPYLDIKIIVDGWNLLSGSVGRGEAAVWIGLAVLLLVAICLLFFWSLGDFRRIRGRARTVSAASAAILFAAGCIALLSSSSAASALSLNLAPYLNNRITMIRKSVQDLSAFEEELASDPISDIPPATLFSSLRNTDVIVIFVESYGRTALEDGRYAPTVAARLREFEAELRGVGLEARSGWLTSPTVGGLSWLAHGALLSGLWTDSQARYDRMIASDRKTLNALFRSAGWRTTAIMPAITMAWPESGYFGYDSIRDSASLGYEGRPFNWVTMPDQYTLSAFERLERETSEAPLMAEIALISSHAPWTPIPTLVEWDRIGDGHIFDDQATSGDPPSVLWSDPERIRRQYLASIDYVLQTLGSYIRHYGDDKLFIIVGDHQPASVITGDDASRDVPVHIMGTSDSLEQIGGWGWSAGMHPAPQLPAVRMDLFRERFVRAYSGTDS</sequence>